<reference evidence="7" key="1">
    <citation type="submission" date="2020-05" db="EMBL/GenBank/DDBJ databases">
        <title>Phylogenomic resolution of chytrid fungi.</title>
        <authorList>
            <person name="Stajich J.E."/>
            <person name="Amses K."/>
            <person name="Simmons R."/>
            <person name="Seto K."/>
            <person name="Myers J."/>
            <person name="Bonds A."/>
            <person name="Quandt C.A."/>
            <person name="Barry K."/>
            <person name="Liu P."/>
            <person name="Grigoriev I."/>
            <person name="Longcore J.E."/>
            <person name="James T.Y."/>
        </authorList>
    </citation>
    <scope>NUCLEOTIDE SEQUENCE</scope>
    <source>
        <strain evidence="7">JEL0379</strain>
    </source>
</reference>
<evidence type="ECO:0000256" key="2">
    <source>
        <dbReference type="ARBA" id="ARBA00022692"/>
    </source>
</evidence>
<dbReference type="GO" id="GO:0022857">
    <property type="term" value="F:transmembrane transporter activity"/>
    <property type="evidence" value="ECO:0007669"/>
    <property type="project" value="InterPro"/>
</dbReference>
<dbReference type="AlphaFoldDB" id="A0AAD5TDY4"/>
<gene>
    <name evidence="7" type="ORF">HDU87_007358</name>
</gene>
<dbReference type="Gene3D" id="1.20.1250.20">
    <property type="entry name" value="MFS general substrate transporter like domains"/>
    <property type="match status" value="2"/>
</dbReference>
<evidence type="ECO:0008006" key="9">
    <source>
        <dbReference type="Google" id="ProtNLM"/>
    </source>
</evidence>
<dbReference type="InterPro" id="IPR011701">
    <property type="entry name" value="MFS"/>
</dbReference>
<feature type="region of interest" description="Disordered" evidence="5">
    <location>
        <begin position="1"/>
        <end position="33"/>
    </location>
</feature>
<feature type="compositionally biased region" description="Acidic residues" evidence="5">
    <location>
        <begin position="239"/>
        <end position="256"/>
    </location>
</feature>
<accession>A0AAD5TDY4</accession>
<keyword evidence="8" id="KW-1185">Reference proteome</keyword>
<evidence type="ECO:0000313" key="8">
    <source>
        <dbReference type="Proteomes" id="UP001212152"/>
    </source>
</evidence>
<dbReference type="Pfam" id="PF07690">
    <property type="entry name" value="MFS_1"/>
    <property type="match status" value="1"/>
</dbReference>
<feature type="transmembrane region" description="Helical" evidence="6">
    <location>
        <begin position="81"/>
        <end position="98"/>
    </location>
</feature>
<feature type="transmembrane region" description="Helical" evidence="6">
    <location>
        <begin position="429"/>
        <end position="450"/>
    </location>
</feature>
<feature type="transmembrane region" description="Helical" evidence="6">
    <location>
        <begin position="462"/>
        <end position="484"/>
    </location>
</feature>
<evidence type="ECO:0000256" key="5">
    <source>
        <dbReference type="SAM" id="MobiDB-lite"/>
    </source>
</evidence>
<dbReference type="PANTHER" id="PTHR21576:SF158">
    <property type="entry name" value="RIBOSOMAL RNA-PROCESSING PROTEIN 12-LIKE CONSERVED DOMAIN-CONTAINING PROTEIN"/>
    <property type="match status" value="1"/>
</dbReference>
<dbReference type="GO" id="GO:0016020">
    <property type="term" value="C:membrane"/>
    <property type="evidence" value="ECO:0007669"/>
    <property type="project" value="UniProtKB-SubCell"/>
</dbReference>
<feature type="transmembrane region" description="Helical" evidence="6">
    <location>
        <begin position="385"/>
        <end position="409"/>
    </location>
</feature>
<comment type="caution">
    <text evidence="7">The sequence shown here is derived from an EMBL/GenBank/DDBJ whole genome shotgun (WGS) entry which is preliminary data.</text>
</comment>
<dbReference type="InterPro" id="IPR036259">
    <property type="entry name" value="MFS_trans_sf"/>
</dbReference>
<name>A0AAD5TDY4_9FUNG</name>
<dbReference type="SUPFAM" id="SSF103473">
    <property type="entry name" value="MFS general substrate transporter"/>
    <property type="match status" value="1"/>
</dbReference>
<keyword evidence="2 6" id="KW-0812">Transmembrane</keyword>
<feature type="transmembrane region" description="Helical" evidence="6">
    <location>
        <begin position="110"/>
        <end position="131"/>
    </location>
</feature>
<feature type="transmembrane region" description="Helical" evidence="6">
    <location>
        <begin position="171"/>
        <end position="193"/>
    </location>
</feature>
<feature type="transmembrane region" description="Helical" evidence="6">
    <location>
        <begin position="137"/>
        <end position="159"/>
    </location>
</feature>
<proteinExistence type="predicted"/>
<evidence type="ECO:0000256" key="4">
    <source>
        <dbReference type="ARBA" id="ARBA00023136"/>
    </source>
</evidence>
<feature type="transmembrane region" description="Helical" evidence="6">
    <location>
        <begin position="213"/>
        <end position="233"/>
    </location>
</feature>
<feature type="transmembrane region" description="Helical" evidence="6">
    <location>
        <begin position="40"/>
        <end position="61"/>
    </location>
</feature>
<protein>
    <recommendedName>
        <fullName evidence="9">MFS general substrate transporter</fullName>
    </recommendedName>
</protein>
<evidence type="ECO:0000313" key="7">
    <source>
        <dbReference type="EMBL" id="KAJ3173855.1"/>
    </source>
</evidence>
<keyword evidence="4 6" id="KW-0472">Membrane</keyword>
<keyword evidence="3 6" id="KW-1133">Transmembrane helix</keyword>
<feature type="region of interest" description="Disordered" evidence="5">
    <location>
        <begin position="239"/>
        <end position="266"/>
    </location>
</feature>
<sequence length="554" mass="59408">MHDGNSPATATTTGSSNGSAPQSQSQSPISARNRPSTRTLLLAVSLLCAATIQTAAGTVYLFGLYGPQLSEKMEWSQKQTALVAGCLSWGISLSGPILGKLVDKRAPTPWPIFLVGGASIATGYGLISATYSGHLPWRHFAIVSLYFLLVGAGSAACYHCSLATNIRNWPAAHRGVAVGVPVSMFGLSAFIYARVADRFFYTSKTDRQLDIPGFLVLLAAGGVLAALLAATFLRDYREEEPELREGEQGTDEDDNDNGGGVLEEEHRPLLQRLDSRRVRFDDDGESDIRGENRPDERAHVPLWKRTEMYLLTASYCTLVGVGLMYSAGIGTLVVGLAPADATPASPLVQRAQNLHVTLFSLSSFSGRMLAGLLSDRAARSPLLRIPRIAWTSLASILMAIASGLMVVAISDSSDYSDDSQVDSLNLLRIVTLLIGGAYGVVWTSTPTVLVDLVGGDVFATCWGWVTLSAAFAAQALMVVFGWVYDAGRESAGVVDGDEDWYSGIRHPHHHRHPRRRPSPPPLETGGMAPAVCKGRTCFAGTFVVCLFACMEREA</sequence>
<dbReference type="PANTHER" id="PTHR21576">
    <property type="entry name" value="UNCHARACTERIZED NODULIN-LIKE PROTEIN"/>
    <property type="match status" value="1"/>
</dbReference>
<comment type="subcellular location">
    <subcellularLocation>
        <location evidence="1">Membrane</location>
        <topology evidence="1">Multi-pass membrane protein</topology>
    </subcellularLocation>
</comment>
<dbReference type="Proteomes" id="UP001212152">
    <property type="component" value="Unassembled WGS sequence"/>
</dbReference>
<feature type="compositionally biased region" description="Low complexity" evidence="5">
    <location>
        <begin position="1"/>
        <end position="31"/>
    </location>
</feature>
<feature type="transmembrane region" description="Helical" evidence="6">
    <location>
        <begin position="309"/>
        <end position="334"/>
    </location>
</feature>
<evidence type="ECO:0000256" key="6">
    <source>
        <dbReference type="SAM" id="Phobius"/>
    </source>
</evidence>
<dbReference type="EMBL" id="JADGJQ010000069">
    <property type="protein sequence ID" value="KAJ3173855.1"/>
    <property type="molecule type" value="Genomic_DNA"/>
</dbReference>
<organism evidence="7 8">
    <name type="scientific">Geranomyces variabilis</name>
    <dbReference type="NCBI Taxonomy" id="109894"/>
    <lineage>
        <taxon>Eukaryota</taxon>
        <taxon>Fungi</taxon>
        <taxon>Fungi incertae sedis</taxon>
        <taxon>Chytridiomycota</taxon>
        <taxon>Chytridiomycota incertae sedis</taxon>
        <taxon>Chytridiomycetes</taxon>
        <taxon>Spizellomycetales</taxon>
        <taxon>Powellomycetaceae</taxon>
        <taxon>Geranomyces</taxon>
    </lineage>
</organism>
<evidence type="ECO:0000256" key="3">
    <source>
        <dbReference type="ARBA" id="ARBA00022989"/>
    </source>
</evidence>
<evidence type="ECO:0000256" key="1">
    <source>
        <dbReference type="ARBA" id="ARBA00004141"/>
    </source>
</evidence>